<gene>
    <name evidence="1" type="ORF">ACOLOM_LOCUS12602</name>
</gene>
<evidence type="ECO:0000313" key="1">
    <source>
        <dbReference type="EMBL" id="CAG8749039.1"/>
    </source>
</evidence>
<organism evidence="1 2">
    <name type="scientific">Acaulospora colombiana</name>
    <dbReference type="NCBI Taxonomy" id="27376"/>
    <lineage>
        <taxon>Eukaryota</taxon>
        <taxon>Fungi</taxon>
        <taxon>Fungi incertae sedis</taxon>
        <taxon>Mucoromycota</taxon>
        <taxon>Glomeromycotina</taxon>
        <taxon>Glomeromycetes</taxon>
        <taxon>Diversisporales</taxon>
        <taxon>Acaulosporaceae</taxon>
        <taxon>Acaulospora</taxon>
    </lineage>
</organism>
<feature type="non-terminal residue" evidence="1">
    <location>
        <position position="92"/>
    </location>
</feature>
<name>A0ACA9QEA0_9GLOM</name>
<dbReference type="EMBL" id="CAJVPT010052111">
    <property type="protein sequence ID" value="CAG8749039.1"/>
    <property type="molecule type" value="Genomic_DNA"/>
</dbReference>
<accession>A0ACA9QEA0</accession>
<protein>
    <submittedName>
        <fullName evidence="1">6589_t:CDS:1</fullName>
    </submittedName>
</protein>
<dbReference type="Proteomes" id="UP000789525">
    <property type="component" value="Unassembled WGS sequence"/>
</dbReference>
<proteinExistence type="predicted"/>
<evidence type="ECO:0000313" key="2">
    <source>
        <dbReference type="Proteomes" id="UP000789525"/>
    </source>
</evidence>
<comment type="caution">
    <text evidence="1">The sequence shown here is derived from an EMBL/GenBank/DDBJ whole genome shotgun (WGS) entry which is preliminary data.</text>
</comment>
<keyword evidence="2" id="KW-1185">Reference proteome</keyword>
<sequence>MRGTDSKDPYFRTLPQVYMIPHQGSTSSTSEGIEKVFKSGQNFKETSSEENPVTSVVLLDEVGLAETSPHNPLKVLHALLEPPFGSDDDVPT</sequence>
<reference evidence="1" key="1">
    <citation type="submission" date="2021-06" db="EMBL/GenBank/DDBJ databases">
        <authorList>
            <person name="Kallberg Y."/>
            <person name="Tangrot J."/>
            <person name="Rosling A."/>
        </authorList>
    </citation>
    <scope>NUCLEOTIDE SEQUENCE</scope>
    <source>
        <strain evidence="1">CL356</strain>
    </source>
</reference>